<reference evidence="2 3" key="1">
    <citation type="journal article" date="2022" name="Nat. Ecol. Evol.">
        <title>A masculinizing supergene underlies an exaggerated male reproductive morph in a spider.</title>
        <authorList>
            <person name="Hendrickx F."/>
            <person name="De Corte Z."/>
            <person name="Sonet G."/>
            <person name="Van Belleghem S.M."/>
            <person name="Kostlbacher S."/>
            <person name="Vangestel C."/>
        </authorList>
    </citation>
    <scope>NUCLEOTIDE SEQUENCE [LARGE SCALE GENOMIC DNA]</scope>
    <source>
        <strain evidence="2">W744_W776</strain>
    </source>
</reference>
<evidence type="ECO:0000256" key="1">
    <source>
        <dbReference type="SAM" id="MobiDB-lite"/>
    </source>
</evidence>
<keyword evidence="3" id="KW-1185">Reference proteome</keyword>
<accession>A0AAV6VTN8</accession>
<comment type="caution">
    <text evidence="2">The sequence shown here is derived from an EMBL/GenBank/DDBJ whole genome shotgun (WGS) entry which is preliminary data.</text>
</comment>
<name>A0AAV6VTN8_9ARAC</name>
<feature type="region of interest" description="Disordered" evidence="1">
    <location>
        <begin position="64"/>
        <end position="84"/>
    </location>
</feature>
<dbReference type="Proteomes" id="UP000827092">
    <property type="component" value="Unassembled WGS sequence"/>
</dbReference>
<gene>
    <name evidence="2" type="ORF">JTE90_016262</name>
</gene>
<proteinExistence type="predicted"/>
<dbReference type="EMBL" id="JAFNEN010000031">
    <property type="protein sequence ID" value="KAG8199126.1"/>
    <property type="molecule type" value="Genomic_DNA"/>
</dbReference>
<sequence length="84" mass="9595">MGSSDISALLWREKMGKGWGILVGLRELVWRVPHDTTKFTTCHPIHFINRHFQTAPAWHIQEVVSDPRPDTPNLARAPLSPRES</sequence>
<protein>
    <submittedName>
        <fullName evidence="2">Uncharacterized protein</fullName>
    </submittedName>
</protein>
<evidence type="ECO:0000313" key="2">
    <source>
        <dbReference type="EMBL" id="KAG8199126.1"/>
    </source>
</evidence>
<evidence type="ECO:0000313" key="3">
    <source>
        <dbReference type="Proteomes" id="UP000827092"/>
    </source>
</evidence>
<dbReference type="AlphaFoldDB" id="A0AAV6VTN8"/>
<organism evidence="2 3">
    <name type="scientific">Oedothorax gibbosus</name>
    <dbReference type="NCBI Taxonomy" id="931172"/>
    <lineage>
        <taxon>Eukaryota</taxon>
        <taxon>Metazoa</taxon>
        <taxon>Ecdysozoa</taxon>
        <taxon>Arthropoda</taxon>
        <taxon>Chelicerata</taxon>
        <taxon>Arachnida</taxon>
        <taxon>Araneae</taxon>
        <taxon>Araneomorphae</taxon>
        <taxon>Entelegynae</taxon>
        <taxon>Araneoidea</taxon>
        <taxon>Linyphiidae</taxon>
        <taxon>Erigoninae</taxon>
        <taxon>Oedothorax</taxon>
    </lineage>
</organism>